<feature type="compositionally biased region" description="Gly residues" evidence="1">
    <location>
        <begin position="54"/>
        <end position="76"/>
    </location>
</feature>
<proteinExistence type="predicted"/>
<feature type="compositionally biased region" description="Gly residues" evidence="1">
    <location>
        <begin position="184"/>
        <end position="196"/>
    </location>
</feature>
<keyword evidence="2" id="KW-1133">Transmembrane helix</keyword>
<dbReference type="EMBL" id="JANIEX010000673">
    <property type="protein sequence ID" value="KAJ3564316.1"/>
    <property type="molecule type" value="Genomic_DNA"/>
</dbReference>
<accession>A0AAD5VR12</accession>
<comment type="caution">
    <text evidence="3">The sequence shown here is derived from an EMBL/GenBank/DDBJ whole genome shotgun (WGS) entry which is preliminary data.</text>
</comment>
<keyword evidence="2" id="KW-0812">Transmembrane</keyword>
<feature type="compositionally biased region" description="Gly residues" evidence="1">
    <location>
        <begin position="95"/>
        <end position="107"/>
    </location>
</feature>
<gene>
    <name evidence="3" type="ORF">NP233_g8372</name>
</gene>
<evidence type="ECO:0000313" key="4">
    <source>
        <dbReference type="Proteomes" id="UP001213000"/>
    </source>
</evidence>
<sequence>MEDHRTSPTGTGTGNSPSSSSSGSPTSSNGGDFVSSNGNTPVNAGEDPSESDSGSGGSSSGGSDGKTGSSGGGTTKAGGSVPGATGMPTTTDADGGFGGNVGGGSGGGNGGSGIEGAGASQNHGLTKGAIAGIVVVVILAAIGVTVVLLRRRLRSRRTERRNNWFFSRNRTSQTYGDRAHGDLGISGGRAGSGGRSAGQRRSVRSSFETTVDHSVTPRLDMDFDIPALPPMAELRGTPMLVNLDSPVSPVNGVRAPEINITTTPQSRFSVGTVSSLSSDGQGQWLVVNRDTLAPEVGTPMSVRPFSPTESFAFPKPPTEKSSGDWGSQFSRPASAHTLNASFNSGVRSPSSHALGVGITEEEVPALPIPSPAANPFNDPDPIALHAAAVVALGVGQGTPANIDVAAANKIQDPFADPTFPPEPLNPSPVHPEFMEIETIRRPFIPTLDDELGVELGDKVRIMQMFDDGWALVEKNPVYGKASVKGKGKQPEKGLIPIDCFRDHGLELSQFIASKRVSSYSQSSSKYTAGGAAF</sequence>
<feature type="region of interest" description="Disordered" evidence="1">
    <location>
        <begin position="173"/>
        <end position="207"/>
    </location>
</feature>
<dbReference type="Proteomes" id="UP001213000">
    <property type="component" value="Unassembled WGS sequence"/>
</dbReference>
<protein>
    <recommendedName>
        <fullName evidence="5">SH3 domain-containing protein</fullName>
    </recommendedName>
</protein>
<dbReference type="InterPro" id="IPR036028">
    <property type="entry name" value="SH3-like_dom_sf"/>
</dbReference>
<feature type="transmembrane region" description="Helical" evidence="2">
    <location>
        <begin position="129"/>
        <end position="149"/>
    </location>
</feature>
<keyword evidence="2" id="KW-0472">Membrane</keyword>
<reference evidence="3" key="1">
    <citation type="submission" date="2022-07" db="EMBL/GenBank/DDBJ databases">
        <title>Genome Sequence of Leucocoprinus birnbaumii.</title>
        <authorList>
            <person name="Buettner E."/>
        </authorList>
    </citation>
    <scope>NUCLEOTIDE SEQUENCE</scope>
    <source>
        <strain evidence="3">VT141</strain>
    </source>
</reference>
<feature type="region of interest" description="Disordered" evidence="1">
    <location>
        <begin position="298"/>
        <end position="331"/>
    </location>
</feature>
<evidence type="ECO:0000313" key="3">
    <source>
        <dbReference type="EMBL" id="KAJ3564316.1"/>
    </source>
</evidence>
<keyword evidence="4" id="KW-1185">Reference proteome</keyword>
<evidence type="ECO:0000256" key="1">
    <source>
        <dbReference type="SAM" id="MobiDB-lite"/>
    </source>
</evidence>
<dbReference type="SUPFAM" id="SSF50044">
    <property type="entry name" value="SH3-domain"/>
    <property type="match status" value="1"/>
</dbReference>
<feature type="compositionally biased region" description="Low complexity" evidence="1">
    <location>
        <begin position="7"/>
        <end position="31"/>
    </location>
</feature>
<organism evidence="3 4">
    <name type="scientific">Leucocoprinus birnbaumii</name>
    <dbReference type="NCBI Taxonomy" id="56174"/>
    <lineage>
        <taxon>Eukaryota</taxon>
        <taxon>Fungi</taxon>
        <taxon>Dikarya</taxon>
        <taxon>Basidiomycota</taxon>
        <taxon>Agaricomycotina</taxon>
        <taxon>Agaricomycetes</taxon>
        <taxon>Agaricomycetidae</taxon>
        <taxon>Agaricales</taxon>
        <taxon>Agaricineae</taxon>
        <taxon>Agaricaceae</taxon>
        <taxon>Leucocoprinus</taxon>
    </lineage>
</organism>
<evidence type="ECO:0000256" key="2">
    <source>
        <dbReference type="SAM" id="Phobius"/>
    </source>
</evidence>
<feature type="compositionally biased region" description="Low complexity" evidence="1">
    <location>
        <begin position="197"/>
        <end position="206"/>
    </location>
</feature>
<evidence type="ECO:0008006" key="5">
    <source>
        <dbReference type="Google" id="ProtNLM"/>
    </source>
</evidence>
<name>A0AAD5VR12_9AGAR</name>
<dbReference type="AlphaFoldDB" id="A0AAD5VR12"/>
<feature type="region of interest" description="Disordered" evidence="1">
    <location>
        <begin position="1"/>
        <end position="107"/>
    </location>
</feature>